<keyword evidence="3" id="KW-1185">Reference proteome</keyword>
<proteinExistence type="predicted"/>
<name>A0ABQ4RUX9_9HYPH</name>
<dbReference type="RefSeq" id="WP_238243698.1">
    <property type="nucleotide sequence ID" value="NZ_BPQP01000024.1"/>
</dbReference>
<comment type="caution">
    <text evidence="2">The sequence shown here is derived from an EMBL/GenBank/DDBJ whole genome shotgun (WGS) entry which is preliminary data.</text>
</comment>
<evidence type="ECO:0000313" key="3">
    <source>
        <dbReference type="Proteomes" id="UP001055125"/>
    </source>
</evidence>
<keyword evidence="1" id="KW-0732">Signal</keyword>
<dbReference type="Proteomes" id="UP001055125">
    <property type="component" value="Unassembled WGS sequence"/>
</dbReference>
<organism evidence="2 3">
    <name type="scientific">Methylobacterium iners</name>
    <dbReference type="NCBI Taxonomy" id="418707"/>
    <lineage>
        <taxon>Bacteria</taxon>
        <taxon>Pseudomonadati</taxon>
        <taxon>Pseudomonadota</taxon>
        <taxon>Alphaproteobacteria</taxon>
        <taxon>Hyphomicrobiales</taxon>
        <taxon>Methylobacteriaceae</taxon>
        <taxon>Methylobacterium</taxon>
    </lineage>
</organism>
<reference evidence="2" key="2">
    <citation type="submission" date="2021-08" db="EMBL/GenBank/DDBJ databases">
        <authorList>
            <person name="Tani A."/>
            <person name="Ola A."/>
            <person name="Ogura Y."/>
            <person name="Katsura K."/>
            <person name="Hayashi T."/>
        </authorList>
    </citation>
    <scope>NUCLEOTIDE SEQUENCE</scope>
    <source>
        <strain evidence="2">DSM 19015</strain>
    </source>
</reference>
<feature type="chain" id="PRO_5047518895" evidence="1">
    <location>
        <begin position="20"/>
        <end position="133"/>
    </location>
</feature>
<sequence>MRTLNCIALLLVGAVPASAQFKGSMICKEDLSMALRSDEEDANVSFKSIAKRTFSLTINREYLSLISAGQSEFYECQKISYRSNKNRALNTIKCQSATNFLTLDLKKMRFIRSQMDPEDETEVGFSYGSCTLL</sequence>
<reference evidence="2" key="1">
    <citation type="journal article" date="2021" name="Front. Microbiol.">
        <title>Comprehensive Comparative Genomics and Phenotyping of Methylobacterium Species.</title>
        <authorList>
            <person name="Alessa O."/>
            <person name="Ogura Y."/>
            <person name="Fujitani Y."/>
            <person name="Takami H."/>
            <person name="Hayashi T."/>
            <person name="Sahin N."/>
            <person name="Tani A."/>
        </authorList>
    </citation>
    <scope>NUCLEOTIDE SEQUENCE</scope>
    <source>
        <strain evidence="2">DSM 19015</strain>
    </source>
</reference>
<protein>
    <submittedName>
        <fullName evidence="2">Uncharacterized protein</fullName>
    </submittedName>
</protein>
<accession>A0ABQ4RUX9</accession>
<evidence type="ECO:0000313" key="2">
    <source>
        <dbReference type="EMBL" id="GJD94524.1"/>
    </source>
</evidence>
<dbReference type="EMBL" id="BPQP01000024">
    <property type="protein sequence ID" value="GJD94524.1"/>
    <property type="molecule type" value="Genomic_DNA"/>
</dbReference>
<feature type="signal peptide" evidence="1">
    <location>
        <begin position="1"/>
        <end position="19"/>
    </location>
</feature>
<evidence type="ECO:0000256" key="1">
    <source>
        <dbReference type="SAM" id="SignalP"/>
    </source>
</evidence>
<gene>
    <name evidence="2" type="ORF">OCOJLMKI_1727</name>
</gene>